<sequence>MPTQFLTRLKLFFAGAFLAGAVAFGEAGEVLDAALVKAGDNRAELEAFISTAKKTHGVLGQRAAEFLVEGMPERDL</sequence>
<organism evidence="1">
    <name type="scientific">marine metagenome</name>
    <dbReference type="NCBI Taxonomy" id="408172"/>
    <lineage>
        <taxon>unclassified sequences</taxon>
        <taxon>metagenomes</taxon>
        <taxon>ecological metagenomes</taxon>
    </lineage>
</organism>
<dbReference type="EMBL" id="UINC01047645">
    <property type="protein sequence ID" value="SVB57173.1"/>
    <property type="molecule type" value="Genomic_DNA"/>
</dbReference>
<name>A0A382F4P1_9ZZZZ</name>
<gene>
    <name evidence="1" type="ORF">METZ01_LOCUS210027</name>
</gene>
<feature type="non-terminal residue" evidence="1">
    <location>
        <position position="76"/>
    </location>
</feature>
<evidence type="ECO:0000313" key="1">
    <source>
        <dbReference type="EMBL" id="SVB57173.1"/>
    </source>
</evidence>
<accession>A0A382F4P1</accession>
<proteinExistence type="predicted"/>
<protein>
    <submittedName>
        <fullName evidence="1">Uncharacterized protein</fullName>
    </submittedName>
</protein>
<dbReference type="AlphaFoldDB" id="A0A382F4P1"/>
<reference evidence="1" key="1">
    <citation type="submission" date="2018-05" db="EMBL/GenBank/DDBJ databases">
        <authorList>
            <person name="Lanie J.A."/>
            <person name="Ng W.-L."/>
            <person name="Kazmierczak K.M."/>
            <person name="Andrzejewski T.M."/>
            <person name="Davidsen T.M."/>
            <person name="Wayne K.J."/>
            <person name="Tettelin H."/>
            <person name="Glass J.I."/>
            <person name="Rusch D."/>
            <person name="Podicherti R."/>
            <person name="Tsui H.-C.T."/>
            <person name="Winkler M.E."/>
        </authorList>
    </citation>
    <scope>NUCLEOTIDE SEQUENCE</scope>
</reference>